<dbReference type="EMBL" id="GL870877">
    <property type="protein sequence ID" value="EIJ88798.1"/>
    <property type="molecule type" value="Genomic_DNA"/>
</dbReference>
<dbReference type="OMA" id="PPTCYIR"/>
<proteinExistence type="predicted"/>
<keyword evidence="1" id="KW-0812">Transmembrane</keyword>
<keyword evidence="1" id="KW-0472">Membrane</keyword>
<dbReference type="VEuPathDB" id="MicrosporidiaDB:NEQG_00617"/>
<keyword evidence="3" id="KW-1185">Reference proteome</keyword>
<dbReference type="HOGENOM" id="CLU_2794539_0_0_1"/>
<feature type="transmembrane region" description="Helical" evidence="1">
    <location>
        <begin position="12"/>
        <end position="32"/>
    </location>
</feature>
<organism evidence="2 3">
    <name type="scientific">Nematocida parisii (strain ERTm3)</name>
    <name type="common">Nematode killer fungus</name>
    <dbReference type="NCBI Taxonomy" id="935791"/>
    <lineage>
        <taxon>Eukaryota</taxon>
        <taxon>Fungi</taxon>
        <taxon>Fungi incertae sedis</taxon>
        <taxon>Microsporidia</taxon>
        <taxon>Nematocida</taxon>
    </lineage>
</organism>
<evidence type="ECO:0000256" key="1">
    <source>
        <dbReference type="SAM" id="Phobius"/>
    </source>
</evidence>
<dbReference type="OrthoDB" id="2186195at2759"/>
<reference evidence="2" key="1">
    <citation type="submission" date="2011-01" db="EMBL/GenBank/DDBJ databases">
        <title>The Genome Sequence of Nematocida parisii strain ERTm3.</title>
        <authorList>
            <consortium name="The Broad Institute Genome Sequencing Platform"/>
            <consortium name="The Broad Institute Genome Sequencing Center for Infectious Disease"/>
            <person name="Cuomo C."/>
            <person name="Troemel E."/>
            <person name="Young S.K."/>
            <person name="Zeng Q."/>
            <person name="Gargeya S."/>
            <person name="Fitzgerald M."/>
            <person name="Haas B."/>
            <person name="Abouelleil A."/>
            <person name="Alvarado L."/>
            <person name="Arachchi H.M."/>
            <person name="Berlin A."/>
            <person name="Chapman S.B."/>
            <person name="Gearin G."/>
            <person name="Goldberg J."/>
            <person name="Griggs A."/>
            <person name="Gujja S."/>
            <person name="Hansen M."/>
            <person name="Heiman D."/>
            <person name="Howarth C."/>
            <person name="Larimer J."/>
            <person name="Lui A."/>
            <person name="MacDonald P.J.P."/>
            <person name="McCowen C."/>
            <person name="Montmayeur A."/>
            <person name="Murphy C."/>
            <person name="Neiman D."/>
            <person name="Pearson M."/>
            <person name="Priest M."/>
            <person name="Roberts A."/>
            <person name="Saif S."/>
            <person name="Shea T."/>
            <person name="Sisk P."/>
            <person name="Stolte C."/>
            <person name="Sykes S."/>
            <person name="Wortman J."/>
            <person name="Nusbaum C."/>
            <person name="Birren B."/>
        </authorList>
    </citation>
    <scope>NUCLEOTIDE SEQUENCE</scope>
    <source>
        <strain evidence="2">ERTm3</strain>
    </source>
</reference>
<sequence length="69" mass="8212">MLYLYKEIAGFLIEWVLHLFGFFVALWVVYAIREALLDHASPKYRPSEVATFLPPTCYIRSLKKQRYDL</sequence>
<evidence type="ECO:0000313" key="2">
    <source>
        <dbReference type="EMBL" id="EIJ88798.1"/>
    </source>
</evidence>
<dbReference type="AlphaFoldDB" id="I3EHV1"/>
<name>I3EHV1_NEMP3</name>
<accession>I3EHV1</accession>
<dbReference type="Proteomes" id="UP000002872">
    <property type="component" value="Unassembled WGS sequence"/>
</dbReference>
<dbReference type="InParanoid" id="I3EHV1"/>
<protein>
    <submittedName>
        <fullName evidence="2">Uncharacterized protein</fullName>
    </submittedName>
</protein>
<keyword evidence="1" id="KW-1133">Transmembrane helix</keyword>
<evidence type="ECO:0000313" key="3">
    <source>
        <dbReference type="Proteomes" id="UP000002872"/>
    </source>
</evidence>
<gene>
    <name evidence="2" type="ORF">NEQG_00617</name>
</gene>